<dbReference type="Gene3D" id="2.10.50.10">
    <property type="entry name" value="Tumor Necrosis Factor Receptor, subunit A, domain 2"/>
    <property type="match status" value="2"/>
</dbReference>
<protein>
    <submittedName>
        <fullName evidence="12">Flocculation protein FLO11-like isoform X1</fullName>
    </submittedName>
</protein>
<keyword evidence="2" id="KW-0964">Secreted</keyword>
<comment type="caution">
    <text evidence="8">Lacks conserved residue(s) required for the propagation of feature annotation.</text>
</comment>
<comment type="subcellular location">
    <subcellularLocation>
        <location evidence="1">Secreted</location>
    </subcellularLocation>
</comment>
<keyword evidence="7" id="KW-0325">Glycoprotein</keyword>
<dbReference type="AlphaFoldDB" id="A0A6P4YKC1"/>
<dbReference type="SMART" id="SM00208">
    <property type="entry name" value="TNFR"/>
    <property type="match status" value="3"/>
</dbReference>
<dbReference type="InterPro" id="IPR052459">
    <property type="entry name" value="TNFRSF_decoy_receptor"/>
</dbReference>
<feature type="compositionally biased region" description="Basic and acidic residues" evidence="9">
    <location>
        <begin position="754"/>
        <end position="774"/>
    </location>
</feature>
<keyword evidence="6 8" id="KW-1015">Disulfide bond</keyword>
<sequence>MTVGEQPARSFLFYLHDLIISKPPTSAYITMPDPCSRCRVIACQRCKLPRSRRTRRVKPTWAGTKKSSAMFVLSLGSCTALVQTTGADNTPDFCPTEHTYPHPSIPGLTCELCPAGHYVEDHCTPGSTRSTCLVCPDNKYQPCPSSNLRCHSCSDCSAAWLDGRSAPPILPCSQTQDNICQCPQDRFWSLVEPGCKVKTPCGPGQGVAHQATYKSDTVCITCQDGFFSNETSLVQVCGECRRCEEEGLETREPCNTTSNAVCSALPSVGTLPSTSLQHKDGLEWWKITLIVMSAVGALLAGVGIIGYIRKKMTTNNAANGAVVTYNPGNSAVYTAVPPVPQNAAVPRAAVPPAHQNGAIPHPAIPPASQNGAVPHAAVPPASQNGAVPHAAVPPASQNGAVPHAAVPPASQNGVVLHAAVPPASQNGAVPHAAIPPAFLNGAVPHSAVPPSSQNGAVPYAAIPPASLNGAVSYAAIPPASSNGAVPCAAIPPSPSNSAVPHTAFPQNAAVSSPAIYSENVSVPADILQASPNGAIHATIPCSLANAVPRPSSNGVVTGAAITPPLANRSVPAAVPPPSTVRAVYAAAYNGTTSPQSQDNCGPVGQPSSVVIGQPSSVVIGQPSSAVIGQPNSSLIAQPRSAASYDTAQPNSAVQQIQFESGPTGPQTRSATGDQPQRSVIAEQPNSGAESAERSTTFTACQPSSAVPSAGPIEYENMEQETAPRGAGESNNHTAYHQDSWTDPKAIIQGCPVTDNHDPENNTEDLDQKDAHDPLLELPVNNGSRSSREVEAVQDSKDPPNNADDALEKEAREPVQVTEYPSGPTRQGPYGSSNEDIPGASQHR</sequence>
<evidence type="ECO:0000256" key="7">
    <source>
        <dbReference type="ARBA" id="ARBA00023180"/>
    </source>
</evidence>
<feature type="compositionally biased region" description="Polar residues" evidence="9">
    <location>
        <begin position="658"/>
        <end position="706"/>
    </location>
</feature>
<evidence type="ECO:0000256" key="5">
    <source>
        <dbReference type="ARBA" id="ARBA00022737"/>
    </source>
</evidence>
<dbReference type="RefSeq" id="XP_019624863.1">
    <property type="nucleotide sequence ID" value="XM_019769304.1"/>
</dbReference>
<dbReference type="KEGG" id="bbel:109470370"/>
<gene>
    <name evidence="12" type="primary">LOC109470370</name>
</gene>
<evidence type="ECO:0000259" key="10">
    <source>
        <dbReference type="PROSITE" id="PS50050"/>
    </source>
</evidence>
<keyword evidence="4" id="KW-0732">Signal</keyword>
<dbReference type="SUPFAM" id="SSF57586">
    <property type="entry name" value="TNF receptor-like"/>
    <property type="match status" value="2"/>
</dbReference>
<accession>A0A6P4YKC1</accession>
<dbReference type="GO" id="GO:0006915">
    <property type="term" value="P:apoptotic process"/>
    <property type="evidence" value="ECO:0007669"/>
    <property type="project" value="UniProtKB-KW"/>
</dbReference>
<proteinExistence type="predicted"/>
<evidence type="ECO:0000256" key="9">
    <source>
        <dbReference type="SAM" id="MobiDB-lite"/>
    </source>
</evidence>
<feature type="region of interest" description="Disordered" evidence="9">
    <location>
        <begin position="367"/>
        <end position="406"/>
    </location>
</feature>
<keyword evidence="11" id="KW-1185">Reference proteome</keyword>
<evidence type="ECO:0000256" key="8">
    <source>
        <dbReference type="PROSITE-ProRule" id="PRU00206"/>
    </source>
</evidence>
<feature type="repeat" description="TNFR-Cys" evidence="8">
    <location>
        <begin position="221"/>
        <end position="262"/>
    </location>
</feature>
<dbReference type="PANTHER" id="PTHR23097">
    <property type="entry name" value="TUMOR NECROSIS FACTOR RECEPTOR SUPERFAMILY MEMBER"/>
    <property type="match status" value="1"/>
</dbReference>
<feature type="region of interest" description="Disordered" evidence="9">
    <location>
        <begin position="658"/>
        <end position="843"/>
    </location>
</feature>
<reference evidence="12" key="1">
    <citation type="submission" date="2025-08" db="UniProtKB">
        <authorList>
            <consortium name="RefSeq"/>
        </authorList>
    </citation>
    <scope>IDENTIFICATION</scope>
    <source>
        <tissue evidence="12">Gonad</tissue>
    </source>
</reference>
<dbReference type="GO" id="GO:0005576">
    <property type="term" value="C:extracellular region"/>
    <property type="evidence" value="ECO:0007669"/>
    <property type="project" value="UniProtKB-SubCell"/>
</dbReference>
<dbReference type="Proteomes" id="UP000515135">
    <property type="component" value="Unplaced"/>
</dbReference>
<dbReference type="GeneID" id="109470370"/>
<evidence type="ECO:0000313" key="11">
    <source>
        <dbReference type="Proteomes" id="UP000515135"/>
    </source>
</evidence>
<feature type="domain" description="TNFR-Cys" evidence="10">
    <location>
        <begin position="221"/>
        <end position="262"/>
    </location>
</feature>
<evidence type="ECO:0000256" key="2">
    <source>
        <dbReference type="ARBA" id="ARBA00022525"/>
    </source>
</evidence>
<evidence type="ECO:0000256" key="1">
    <source>
        <dbReference type="ARBA" id="ARBA00004613"/>
    </source>
</evidence>
<feature type="compositionally biased region" description="Basic and acidic residues" evidence="9">
    <location>
        <begin position="785"/>
        <end position="797"/>
    </location>
</feature>
<dbReference type="PANTHER" id="PTHR23097:SF181">
    <property type="entry name" value="CASPASE-8-LIKE"/>
    <property type="match status" value="1"/>
</dbReference>
<keyword evidence="3" id="KW-0053">Apoptosis</keyword>
<dbReference type="InterPro" id="IPR001368">
    <property type="entry name" value="TNFR/NGFR_Cys_rich_reg"/>
</dbReference>
<feature type="disulfide bond" evidence="8">
    <location>
        <begin position="222"/>
        <end position="237"/>
    </location>
</feature>
<dbReference type="OrthoDB" id="10048028at2759"/>
<evidence type="ECO:0000313" key="12">
    <source>
        <dbReference type="RefSeq" id="XP_019624863.1"/>
    </source>
</evidence>
<keyword evidence="5" id="KW-0677">Repeat</keyword>
<dbReference type="Pfam" id="PF00020">
    <property type="entry name" value="TNFR_c6"/>
    <property type="match status" value="1"/>
</dbReference>
<name>A0A6P4YKC1_BRABE</name>
<evidence type="ECO:0000256" key="3">
    <source>
        <dbReference type="ARBA" id="ARBA00022703"/>
    </source>
</evidence>
<evidence type="ECO:0000256" key="6">
    <source>
        <dbReference type="ARBA" id="ARBA00023157"/>
    </source>
</evidence>
<evidence type="ECO:0000256" key="4">
    <source>
        <dbReference type="ARBA" id="ARBA00022729"/>
    </source>
</evidence>
<organism evidence="11 12">
    <name type="scientific">Branchiostoma belcheri</name>
    <name type="common">Amphioxus</name>
    <dbReference type="NCBI Taxonomy" id="7741"/>
    <lineage>
        <taxon>Eukaryota</taxon>
        <taxon>Metazoa</taxon>
        <taxon>Chordata</taxon>
        <taxon>Cephalochordata</taxon>
        <taxon>Leptocardii</taxon>
        <taxon>Amphioxiformes</taxon>
        <taxon>Branchiostomatidae</taxon>
        <taxon>Branchiostoma</taxon>
    </lineage>
</organism>
<dbReference type="PROSITE" id="PS50050">
    <property type="entry name" value="TNFR_NGFR_2"/>
    <property type="match status" value="1"/>
</dbReference>
<feature type="compositionally biased region" description="Polar residues" evidence="9">
    <location>
        <begin position="728"/>
        <end position="740"/>
    </location>
</feature>